<evidence type="ECO:0000256" key="2">
    <source>
        <dbReference type="ARBA" id="ARBA00022670"/>
    </source>
</evidence>
<protein>
    <recommendedName>
        <fullName evidence="5">Ubiquitin-like protease family profile domain-containing protein</fullName>
    </recommendedName>
</protein>
<dbReference type="GO" id="GO:0006508">
    <property type="term" value="P:proteolysis"/>
    <property type="evidence" value="ECO:0007669"/>
    <property type="project" value="UniProtKB-KW"/>
</dbReference>
<dbReference type="EnsemblProtists" id="Phyra73919">
    <property type="protein sequence ID" value="Phyra73919"/>
    <property type="gene ID" value="Phyra73919"/>
</dbReference>
<evidence type="ECO:0000256" key="3">
    <source>
        <dbReference type="ARBA" id="ARBA00022801"/>
    </source>
</evidence>
<keyword evidence="2" id="KW-0645">Protease</keyword>
<evidence type="ECO:0000313" key="6">
    <source>
        <dbReference type="EnsemblProtists" id="Phyra73919"/>
    </source>
</evidence>
<dbReference type="Pfam" id="PF02902">
    <property type="entry name" value="Peptidase_C48"/>
    <property type="match status" value="1"/>
</dbReference>
<dbReference type="GO" id="GO:0008234">
    <property type="term" value="F:cysteine-type peptidase activity"/>
    <property type="evidence" value="ECO:0007669"/>
    <property type="project" value="InterPro"/>
</dbReference>
<dbReference type="OMA" id="TTHAGDE"/>
<dbReference type="EMBL" id="DS566002">
    <property type="status" value="NOT_ANNOTATED_CDS"/>
    <property type="molecule type" value="Genomic_DNA"/>
</dbReference>
<proteinExistence type="inferred from homology"/>
<dbReference type="HOGENOM" id="CLU_1002779_0_0_1"/>
<sequence>MDKQRRLSGVLVKYAEVESKKPKYKLMKNPVAVKDPFYVLPDKLLSAAISVDDSQEAAAGARKGSSAGQVETAVIKDVDLTFVRIQNLRKDVQLGLDMHKWLTVQGIPALPAEYHDIGNKQVAESGVEAVLFPLNFLNDHWCCVVVSVDARRMFYYDPLNQAPYLKSAMAMATQLKIAGLQEYDVIAQNNPIQFDAFSCGVYVCWMFIRHMAKGPPLDMSLAVLPRRRFELFYYLLSGRLLPKEGVVQHDEKEEKTLAPLAGGNDRDEENLPPTQVTK</sequence>
<dbReference type="SUPFAM" id="SSF54001">
    <property type="entry name" value="Cysteine proteinases"/>
    <property type="match status" value="1"/>
</dbReference>
<evidence type="ECO:0000256" key="4">
    <source>
        <dbReference type="SAM" id="MobiDB-lite"/>
    </source>
</evidence>
<comment type="similarity">
    <text evidence="1">Belongs to the peptidase C48 family.</text>
</comment>
<dbReference type="PROSITE" id="PS50600">
    <property type="entry name" value="ULP_PROTEASE"/>
    <property type="match status" value="1"/>
</dbReference>
<accession>H3GE63</accession>
<dbReference type="Gene3D" id="3.40.395.10">
    <property type="entry name" value="Adenoviral Proteinase, Chain A"/>
    <property type="match status" value="1"/>
</dbReference>
<dbReference type="InterPro" id="IPR038765">
    <property type="entry name" value="Papain-like_cys_pep_sf"/>
</dbReference>
<dbReference type="InterPro" id="IPR003653">
    <property type="entry name" value="Peptidase_C48_C"/>
</dbReference>
<dbReference type="STRING" id="164328.H3GE63"/>
<reference evidence="6" key="2">
    <citation type="submission" date="2015-06" db="UniProtKB">
        <authorList>
            <consortium name="EnsemblProtists"/>
        </authorList>
    </citation>
    <scope>IDENTIFICATION</scope>
    <source>
        <strain evidence="6">Pr102</strain>
    </source>
</reference>
<dbReference type="eggNOG" id="ENOG502SI7P">
    <property type="taxonomic scope" value="Eukaryota"/>
</dbReference>
<dbReference type="InParanoid" id="H3GE63"/>
<keyword evidence="7" id="KW-1185">Reference proteome</keyword>
<reference evidence="7" key="1">
    <citation type="journal article" date="2006" name="Science">
        <title>Phytophthora genome sequences uncover evolutionary origins and mechanisms of pathogenesis.</title>
        <authorList>
            <person name="Tyler B.M."/>
            <person name="Tripathy S."/>
            <person name="Zhang X."/>
            <person name="Dehal P."/>
            <person name="Jiang R.H."/>
            <person name="Aerts A."/>
            <person name="Arredondo F.D."/>
            <person name="Baxter L."/>
            <person name="Bensasson D."/>
            <person name="Beynon J.L."/>
            <person name="Chapman J."/>
            <person name="Damasceno C.M."/>
            <person name="Dorrance A.E."/>
            <person name="Dou D."/>
            <person name="Dickerman A.W."/>
            <person name="Dubchak I.L."/>
            <person name="Garbelotto M."/>
            <person name="Gijzen M."/>
            <person name="Gordon S.G."/>
            <person name="Govers F."/>
            <person name="Grunwald N.J."/>
            <person name="Huang W."/>
            <person name="Ivors K.L."/>
            <person name="Jones R.W."/>
            <person name="Kamoun S."/>
            <person name="Krampis K."/>
            <person name="Lamour K.H."/>
            <person name="Lee M.K."/>
            <person name="McDonald W.H."/>
            <person name="Medina M."/>
            <person name="Meijer H.J."/>
            <person name="Nordberg E.K."/>
            <person name="Maclean D.J."/>
            <person name="Ospina-Giraldo M.D."/>
            <person name="Morris P.F."/>
            <person name="Phuntumart V."/>
            <person name="Putnam N.H."/>
            <person name="Rash S."/>
            <person name="Rose J.K."/>
            <person name="Sakihama Y."/>
            <person name="Salamov A.A."/>
            <person name="Savidor A."/>
            <person name="Scheuring C.F."/>
            <person name="Smith B.M."/>
            <person name="Sobral B.W."/>
            <person name="Terry A."/>
            <person name="Torto-Alalibo T.A."/>
            <person name="Win J."/>
            <person name="Xu Z."/>
            <person name="Zhang H."/>
            <person name="Grigoriev I.V."/>
            <person name="Rokhsar D.S."/>
            <person name="Boore J.L."/>
        </authorList>
    </citation>
    <scope>NUCLEOTIDE SEQUENCE [LARGE SCALE GENOMIC DNA]</scope>
    <source>
        <strain evidence="7">Pr102</strain>
    </source>
</reference>
<evidence type="ECO:0000259" key="5">
    <source>
        <dbReference type="PROSITE" id="PS50600"/>
    </source>
</evidence>
<name>H3GE63_PHYRM</name>
<dbReference type="AlphaFoldDB" id="H3GE63"/>
<evidence type="ECO:0000313" key="7">
    <source>
        <dbReference type="Proteomes" id="UP000005238"/>
    </source>
</evidence>
<evidence type="ECO:0000256" key="1">
    <source>
        <dbReference type="ARBA" id="ARBA00005234"/>
    </source>
</evidence>
<dbReference type="Proteomes" id="UP000005238">
    <property type="component" value="Unassembled WGS sequence"/>
</dbReference>
<feature type="domain" description="Ubiquitin-like protease family profile" evidence="5">
    <location>
        <begin position="10"/>
        <end position="210"/>
    </location>
</feature>
<feature type="region of interest" description="Disordered" evidence="4">
    <location>
        <begin position="248"/>
        <end position="278"/>
    </location>
</feature>
<keyword evidence="3" id="KW-0378">Hydrolase</keyword>
<organism evidence="6 7">
    <name type="scientific">Phytophthora ramorum</name>
    <name type="common">Sudden oak death agent</name>
    <dbReference type="NCBI Taxonomy" id="164328"/>
    <lineage>
        <taxon>Eukaryota</taxon>
        <taxon>Sar</taxon>
        <taxon>Stramenopiles</taxon>
        <taxon>Oomycota</taxon>
        <taxon>Peronosporomycetes</taxon>
        <taxon>Peronosporales</taxon>
        <taxon>Peronosporaceae</taxon>
        <taxon>Phytophthora</taxon>
    </lineage>
</organism>